<sequence length="189" mass="20282">MVADARRAVIVHGHFGILERAAGVERSDGCECSTEAVARKDPWLVSVGGQCRVQLVADAAVGFPKASVEPNVGTFGVGGTSDPMRRGHGINFEIRENVSRCDCAAKSHNKAVVDVIEEDSAVCVGCEIEKRVQHAHVVSIERNDVSSSSPCVTVVVEERGGTVRVVGKVVERTCRFNAEDGLVACRRRR</sequence>
<name>A0A485KH97_9STRA</name>
<evidence type="ECO:0000313" key="1">
    <source>
        <dbReference type="EMBL" id="KAF0707835.1"/>
    </source>
</evidence>
<keyword evidence="3" id="KW-1185">Reference proteome</keyword>
<dbReference type="EMBL" id="CAADRA010002732">
    <property type="protein sequence ID" value="VFT83506.1"/>
    <property type="molecule type" value="Genomic_DNA"/>
</dbReference>
<protein>
    <submittedName>
        <fullName evidence="2">Aste57867_6524 protein</fullName>
    </submittedName>
</protein>
<proteinExistence type="predicted"/>
<dbReference type="AlphaFoldDB" id="A0A485KH97"/>
<evidence type="ECO:0000313" key="2">
    <source>
        <dbReference type="EMBL" id="VFT83506.1"/>
    </source>
</evidence>
<dbReference type="Proteomes" id="UP000332933">
    <property type="component" value="Unassembled WGS sequence"/>
</dbReference>
<accession>A0A485KH97</accession>
<gene>
    <name evidence="2" type="primary">Aste57867_6524</name>
    <name evidence="1" type="ORF">As57867_006507</name>
    <name evidence="2" type="ORF">ASTE57867_6524</name>
</gene>
<organism evidence="2 3">
    <name type="scientific">Aphanomyces stellatus</name>
    <dbReference type="NCBI Taxonomy" id="120398"/>
    <lineage>
        <taxon>Eukaryota</taxon>
        <taxon>Sar</taxon>
        <taxon>Stramenopiles</taxon>
        <taxon>Oomycota</taxon>
        <taxon>Saprolegniomycetes</taxon>
        <taxon>Saprolegniales</taxon>
        <taxon>Verrucalvaceae</taxon>
        <taxon>Aphanomyces</taxon>
    </lineage>
</organism>
<reference evidence="1" key="2">
    <citation type="submission" date="2019-06" db="EMBL/GenBank/DDBJ databases">
        <title>Genomics analysis of Aphanomyces spp. identifies a new class of oomycete effector associated with host adaptation.</title>
        <authorList>
            <person name="Gaulin E."/>
        </authorList>
    </citation>
    <scope>NUCLEOTIDE SEQUENCE</scope>
    <source>
        <strain evidence="1">CBS 578.67</strain>
    </source>
</reference>
<evidence type="ECO:0000313" key="3">
    <source>
        <dbReference type="Proteomes" id="UP000332933"/>
    </source>
</evidence>
<dbReference type="EMBL" id="VJMH01002730">
    <property type="protein sequence ID" value="KAF0707835.1"/>
    <property type="molecule type" value="Genomic_DNA"/>
</dbReference>
<reference evidence="2 3" key="1">
    <citation type="submission" date="2019-03" db="EMBL/GenBank/DDBJ databases">
        <authorList>
            <person name="Gaulin E."/>
            <person name="Dumas B."/>
        </authorList>
    </citation>
    <scope>NUCLEOTIDE SEQUENCE [LARGE SCALE GENOMIC DNA]</scope>
    <source>
        <strain evidence="2">CBS 568.67</strain>
    </source>
</reference>